<feature type="transmembrane region" description="Helical" evidence="7">
    <location>
        <begin position="249"/>
        <end position="271"/>
    </location>
</feature>
<feature type="transmembrane region" description="Helical" evidence="7">
    <location>
        <begin position="220"/>
        <end position="237"/>
    </location>
</feature>
<dbReference type="SUPFAM" id="SSF161070">
    <property type="entry name" value="SNF-like"/>
    <property type="match status" value="1"/>
</dbReference>
<dbReference type="PANTHER" id="PTHR42948">
    <property type="entry name" value="TRANSPORTER"/>
    <property type="match status" value="1"/>
</dbReference>
<accession>A0A401UA03</accession>
<feature type="transmembrane region" description="Helical" evidence="7">
    <location>
        <begin position="85"/>
        <end position="111"/>
    </location>
</feature>
<evidence type="ECO:0000256" key="3">
    <source>
        <dbReference type="ARBA" id="ARBA00022692"/>
    </source>
</evidence>
<dbReference type="PRINTS" id="PR00176">
    <property type="entry name" value="NANEUSMPORT"/>
</dbReference>
<feature type="transmembrane region" description="Helical" evidence="7">
    <location>
        <begin position="341"/>
        <end position="358"/>
    </location>
</feature>
<comment type="caution">
    <text evidence="8">The sequence shown here is derived from an EMBL/GenBank/DDBJ whole genome shotgun (WGS) entry which is preliminary data.</text>
</comment>
<keyword evidence="4 7" id="KW-1133">Transmembrane helix</keyword>
<proteinExistence type="inferred from homology"/>
<dbReference type="PROSITE" id="PS00610">
    <property type="entry name" value="NA_NEUROTRAN_SYMP_1"/>
    <property type="match status" value="1"/>
</dbReference>
<comment type="subcellular location">
    <subcellularLocation>
        <location evidence="1">Membrane</location>
        <topology evidence="1">Multi-pass membrane protein</topology>
    </subcellularLocation>
</comment>
<dbReference type="EMBL" id="BHXQ01000003">
    <property type="protein sequence ID" value="GCC51702.1"/>
    <property type="molecule type" value="Genomic_DNA"/>
</dbReference>
<keyword evidence="2 6" id="KW-0813">Transport</keyword>
<feature type="transmembrane region" description="Helical" evidence="7">
    <location>
        <begin position="173"/>
        <end position="194"/>
    </location>
</feature>
<feature type="transmembrane region" description="Helical" evidence="7">
    <location>
        <begin position="12"/>
        <end position="29"/>
    </location>
</feature>
<name>A0A401UA03_9BACT</name>
<sequence length="460" mass="50039">MSSNRGNFSSRIGFILAAAGSAVGLGNIWRFPYLAGQNGGAAFLMIYLICIFLLCFPVMVGEIAIGRAAGSDAMGSYTKLGNKRWGYLGLFGILAGVFILSFYNVVAGWAFGYFLEISFGGLLAEPDFGSFFGSYVNDISDNLWFSLGFMVITALIVSRGIQKGVEAANKIMMPSLYVILVLLIIYSLTLPNAIEGLKFYLIPELSEINAQTIFDGLKQAFFSLSLGMGALITYGSYVNKQQNVVSSAAVISIADSSVAFLSGLMVFPLVFSQNMSPTEGPALVFMVLPEVFSDMGPILGRVVGGGFFLLLCFAALTSTISLLEVPTTYLVDQKKLKRTSVVWGLALLIFVLGLPSMMSQGMIPTLNSLPFYQGRDFLTFIADMCDLTLTVGGCLMCVFITYQWNIKNMDNELAIGNAGYMNSFLRTYLSYTIRFVCPILLGILSILIIIDKFFGLNNVF</sequence>
<dbReference type="InterPro" id="IPR047218">
    <property type="entry name" value="YocR/YhdH-like"/>
</dbReference>
<evidence type="ECO:0000256" key="1">
    <source>
        <dbReference type="ARBA" id="ARBA00004141"/>
    </source>
</evidence>
<reference evidence="8 9" key="1">
    <citation type="submission" date="2018-11" db="EMBL/GenBank/DDBJ databases">
        <title>Chryseotalea sanarue gen. nov., sp., nov., a member of the family Cytophagaceae, isolated from a brackish lake in Hamamatsu Japan.</title>
        <authorList>
            <person name="Maejima Y."/>
            <person name="Iino T."/>
            <person name="Muraguchi Y."/>
            <person name="Fukuda K."/>
            <person name="Ohkuma M."/>
            <person name="Moriuchi R."/>
            <person name="Dohra H."/>
            <person name="Kimbara K."/>
            <person name="Shintani M."/>
        </authorList>
    </citation>
    <scope>NUCLEOTIDE SEQUENCE [LARGE SCALE GENOMIC DNA]</scope>
    <source>
        <strain evidence="8 9">Ys</strain>
    </source>
</reference>
<dbReference type="OrthoDB" id="9762833at2"/>
<keyword evidence="6" id="KW-0769">Symport</keyword>
<comment type="similarity">
    <text evidence="6">Belongs to the sodium:neurotransmitter symporter (SNF) (TC 2.A.22) family.</text>
</comment>
<organism evidence="8 9">
    <name type="scientific">Chryseotalea sanaruensis</name>
    <dbReference type="NCBI Taxonomy" id="2482724"/>
    <lineage>
        <taxon>Bacteria</taxon>
        <taxon>Pseudomonadati</taxon>
        <taxon>Bacteroidota</taxon>
        <taxon>Cytophagia</taxon>
        <taxon>Cytophagales</taxon>
        <taxon>Chryseotaleaceae</taxon>
        <taxon>Chryseotalea</taxon>
    </lineage>
</organism>
<evidence type="ECO:0000313" key="8">
    <source>
        <dbReference type="EMBL" id="GCC51702.1"/>
    </source>
</evidence>
<dbReference type="PROSITE" id="PS50267">
    <property type="entry name" value="NA_NEUROTRAN_SYMP_3"/>
    <property type="match status" value="1"/>
</dbReference>
<dbReference type="InterPro" id="IPR037272">
    <property type="entry name" value="SNS_sf"/>
</dbReference>
<dbReference type="RefSeq" id="WP_127122353.1">
    <property type="nucleotide sequence ID" value="NZ_BHXQ01000003.1"/>
</dbReference>
<feature type="transmembrane region" description="Helical" evidence="7">
    <location>
        <begin position="431"/>
        <end position="450"/>
    </location>
</feature>
<evidence type="ECO:0000256" key="5">
    <source>
        <dbReference type="ARBA" id="ARBA00023136"/>
    </source>
</evidence>
<dbReference type="GO" id="GO:0016020">
    <property type="term" value="C:membrane"/>
    <property type="evidence" value="ECO:0007669"/>
    <property type="project" value="UniProtKB-SubCell"/>
</dbReference>
<keyword evidence="9" id="KW-1185">Reference proteome</keyword>
<dbReference type="CDD" id="cd10336">
    <property type="entry name" value="SLC6sbd_Tyt1-Like"/>
    <property type="match status" value="1"/>
</dbReference>
<feature type="transmembrane region" description="Helical" evidence="7">
    <location>
        <begin position="41"/>
        <end position="65"/>
    </location>
</feature>
<evidence type="ECO:0000256" key="6">
    <source>
        <dbReference type="RuleBase" id="RU003732"/>
    </source>
</evidence>
<dbReference type="GO" id="GO:0015293">
    <property type="term" value="F:symporter activity"/>
    <property type="evidence" value="ECO:0007669"/>
    <property type="project" value="UniProtKB-KW"/>
</dbReference>
<dbReference type="Pfam" id="PF00209">
    <property type="entry name" value="SNF"/>
    <property type="match status" value="2"/>
</dbReference>
<feature type="transmembrane region" description="Helical" evidence="7">
    <location>
        <begin position="298"/>
        <end position="320"/>
    </location>
</feature>
<protein>
    <recommendedName>
        <fullName evidence="6">Transporter</fullName>
    </recommendedName>
</protein>
<feature type="transmembrane region" description="Helical" evidence="7">
    <location>
        <begin position="378"/>
        <end position="402"/>
    </location>
</feature>
<keyword evidence="5 7" id="KW-0472">Membrane</keyword>
<gene>
    <name evidence="8" type="ORF">SanaruYs_19310</name>
</gene>
<feature type="transmembrane region" description="Helical" evidence="7">
    <location>
        <begin position="143"/>
        <end position="161"/>
    </location>
</feature>
<evidence type="ECO:0000256" key="2">
    <source>
        <dbReference type="ARBA" id="ARBA00022448"/>
    </source>
</evidence>
<dbReference type="NCBIfam" id="NF037979">
    <property type="entry name" value="Na_transp"/>
    <property type="match status" value="1"/>
</dbReference>
<evidence type="ECO:0000256" key="4">
    <source>
        <dbReference type="ARBA" id="ARBA00022989"/>
    </source>
</evidence>
<dbReference type="Proteomes" id="UP000288227">
    <property type="component" value="Unassembled WGS sequence"/>
</dbReference>
<evidence type="ECO:0000313" key="9">
    <source>
        <dbReference type="Proteomes" id="UP000288227"/>
    </source>
</evidence>
<evidence type="ECO:0000256" key="7">
    <source>
        <dbReference type="SAM" id="Phobius"/>
    </source>
</evidence>
<dbReference type="AlphaFoldDB" id="A0A401UA03"/>
<dbReference type="PANTHER" id="PTHR42948:SF1">
    <property type="entry name" value="TRANSPORTER"/>
    <property type="match status" value="1"/>
</dbReference>
<keyword evidence="3 6" id="KW-0812">Transmembrane</keyword>
<dbReference type="InterPro" id="IPR000175">
    <property type="entry name" value="Na/ntran_symport"/>
</dbReference>